<dbReference type="CDD" id="cd04861">
    <property type="entry name" value="LigD_Pol_like"/>
    <property type="match status" value="1"/>
</dbReference>
<dbReference type="STRING" id="995062.SAMN04489718_1075"/>
<gene>
    <name evidence="2" type="ORF">SAMN04489718_1075</name>
</gene>
<dbReference type="InterPro" id="IPR014145">
    <property type="entry name" value="LigD_pol_dom"/>
</dbReference>
<dbReference type="OrthoDB" id="4296267at2"/>
<protein>
    <submittedName>
        <fullName evidence="2">Bifunctional non-homologous end joining protein LigD</fullName>
    </submittedName>
</protein>
<dbReference type="AlphaFoldDB" id="A0A1H0ZK14"/>
<dbReference type="Proteomes" id="UP000199301">
    <property type="component" value="Unassembled WGS sequence"/>
</dbReference>
<dbReference type="InterPro" id="IPR052171">
    <property type="entry name" value="NHEJ_LigD"/>
</dbReference>
<evidence type="ECO:0000313" key="2">
    <source>
        <dbReference type="EMBL" id="SDQ27416.1"/>
    </source>
</evidence>
<proteinExistence type="predicted"/>
<reference evidence="3" key="1">
    <citation type="submission" date="2016-10" db="EMBL/GenBank/DDBJ databases">
        <authorList>
            <person name="Varghese N."/>
            <person name="Submissions S."/>
        </authorList>
    </citation>
    <scope>NUCLEOTIDE SEQUENCE [LARGE SCALE GENOMIC DNA]</scope>
    <source>
        <strain evidence="3">DSM 45459</strain>
    </source>
</reference>
<name>A0A1H0ZK14_9ACTN</name>
<dbReference type="PANTHER" id="PTHR42705:SF2">
    <property type="entry name" value="BIFUNCTIONAL NON-HOMOLOGOUS END JOINING PROTEIN LIGD"/>
    <property type="match status" value="1"/>
</dbReference>
<organism evidence="2 3">
    <name type="scientific">Actinopolyspora saharensis</name>
    <dbReference type="NCBI Taxonomy" id="995062"/>
    <lineage>
        <taxon>Bacteria</taxon>
        <taxon>Bacillati</taxon>
        <taxon>Actinomycetota</taxon>
        <taxon>Actinomycetes</taxon>
        <taxon>Actinopolysporales</taxon>
        <taxon>Actinopolysporaceae</taxon>
        <taxon>Actinopolyspora</taxon>
    </lineage>
</organism>
<sequence>MNEKTLRSAQRSVEISRADKVLYPRGGITKGDVAEYYRRVGPTVVRYADGRPLAAERYPDGIEGQRIFQKNVPAHTPDWIERVAVPKKEGGETVHMVCTEPAALMHLADQACLTPHVWLSRVDDLQRPDRMVLDLDPTGNDLRTLRSAARSAGELLEELGLAAFVMTTGSRGFHVLVPLRREQTFDQVRDFARDVATVLAEREPRKLTVEQRKTERSGRVFVDYLRNAYAQTTVTPYALRAGKTAPVATPISWQELDRVEPWGLTIHDVPQRLHEHGDEWSSIGNRARSLGHPRRLLDDLVPST</sequence>
<dbReference type="RefSeq" id="WP_092521500.1">
    <property type="nucleotide sequence ID" value="NZ_FNKO01000001.1"/>
</dbReference>
<accession>A0A1H0ZK14</accession>
<dbReference type="EMBL" id="FNKO01000001">
    <property type="protein sequence ID" value="SDQ27416.1"/>
    <property type="molecule type" value="Genomic_DNA"/>
</dbReference>
<evidence type="ECO:0000313" key="3">
    <source>
        <dbReference type="Proteomes" id="UP000199301"/>
    </source>
</evidence>
<feature type="domain" description="DNA ligase D polymerase" evidence="1">
    <location>
        <begin position="29"/>
        <end position="280"/>
    </location>
</feature>
<dbReference type="PANTHER" id="PTHR42705">
    <property type="entry name" value="BIFUNCTIONAL NON-HOMOLOGOUS END JOINING PROTEIN LIGD"/>
    <property type="match status" value="1"/>
</dbReference>
<dbReference type="Pfam" id="PF21686">
    <property type="entry name" value="LigD_Prim-Pol"/>
    <property type="match status" value="1"/>
</dbReference>
<evidence type="ECO:0000259" key="1">
    <source>
        <dbReference type="Pfam" id="PF21686"/>
    </source>
</evidence>
<keyword evidence="3" id="KW-1185">Reference proteome</keyword>
<dbReference type="NCBIfam" id="TIGR02778">
    <property type="entry name" value="ligD_pol"/>
    <property type="match status" value="1"/>
</dbReference>
<dbReference type="Gene3D" id="3.90.920.10">
    <property type="entry name" value="DNA primase, PRIM domain"/>
    <property type="match status" value="1"/>
</dbReference>